<evidence type="ECO:0000313" key="4">
    <source>
        <dbReference type="Proteomes" id="UP000325780"/>
    </source>
</evidence>
<dbReference type="InterPro" id="IPR050300">
    <property type="entry name" value="GDXG_lipolytic_enzyme"/>
</dbReference>
<feature type="domain" description="Alpha/beta hydrolase fold-3" evidence="2">
    <location>
        <begin position="111"/>
        <end position="328"/>
    </location>
</feature>
<reference evidence="3 4" key="1">
    <citation type="submission" date="2019-04" db="EMBL/GenBank/DDBJ databases">
        <title>Friends and foes A comparative genomics study of 23 Aspergillus species from section Flavi.</title>
        <authorList>
            <consortium name="DOE Joint Genome Institute"/>
            <person name="Kjaerbolling I."/>
            <person name="Vesth T."/>
            <person name="Frisvad J.C."/>
            <person name="Nybo J.L."/>
            <person name="Theobald S."/>
            <person name="Kildgaard S."/>
            <person name="Isbrandt T."/>
            <person name="Kuo A."/>
            <person name="Sato A."/>
            <person name="Lyhne E.K."/>
            <person name="Kogle M.E."/>
            <person name="Wiebenga A."/>
            <person name="Kun R.S."/>
            <person name="Lubbers R.J."/>
            <person name="Makela M.R."/>
            <person name="Barry K."/>
            <person name="Chovatia M."/>
            <person name="Clum A."/>
            <person name="Daum C."/>
            <person name="Haridas S."/>
            <person name="He G."/>
            <person name="LaButti K."/>
            <person name="Lipzen A."/>
            <person name="Mondo S."/>
            <person name="Riley R."/>
            <person name="Salamov A."/>
            <person name="Simmons B.A."/>
            <person name="Magnuson J.K."/>
            <person name="Henrissat B."/>
            <person name="Mortensen U.H."/>
            <person name="Larsen T.O."/>
            <person name="Devries R.P."/>
            <person name="Grigoriev I.V."/>
            <person name="Machida M."/>
            <person name="Baker S.E."/>
            <person name="Andersen M.R."/>
        </authorList>
    </citation>
    <scope>NUCLEOTIDE SEQUENCE [LARGE SCALE GENOMIC DNA]</scope>
    <source>
        <strain evidence="3 4">IBT 18842</strain>
    </source>
</reference>
<organism evidence="3 4">
    <name type="scientific">Aspergillus avenaceus</name>
    <dbReference type="NCBI Taxonomy" id="36643"/>
    <lineage>
        <taxon>Eukaryota</taxon>
        <taxon>Fungi</taxon>
        <taxon>Dikarya</taxon>
        <taxon>Ascomycota</taxon>
        <taxon>Pezizomycotina</taxon>
        <taxon>Eurotiomycetes</taxon>
        <taxon>Eurotiomycetidae</taxon>
        <taxon>Eurotiales</taxon>
        <taxon>Aspergillaceae</taxon>
        <taxon>Aspergillus</taxon>
        <taxon>Aspergillus subgen. Circumdati</taxon>
    </lineage>
</organism>
<dbReference type="SUPFAM" id="SSF53474">
    <property type="entry name" value="alpha/beta-Hydrolases"/>
    <property type="match status" value="1"/>
</dbReference>
<gene>
    <name evidence="3" type="ORF">BDV25DRAFT_168057</name>
</gene>
<dbReference type="GO" id="GO:0016787">
    <property type="term" value="F:hydrolase activity"/>
    <property type="evidence" value="ECO:0007669"/>
    <property type="project" value="UniProtKB-KW"/>
</dbReference>
<name>A0A5N6TRX1_ASPAV</name>
<keyword evidence="1 3" id="KW-0378">Hydrolase</keyword>
<evidence type="ECO:0000256" key="1">
    <source>
        <dbReference type="ARBA" id="ARBA00022801"/>
    </source>
</evidence>
<proteinExistence type="predicted"/>
<dbReference type="Proteomes" id="UP000325780">
    <property type="component" value="Unassembled WGS sequence"/>
</dbReference>
<evidence type="ECO:0000259" key="2">
    <source>
        <dbReference type="Pfam" id="PF07859"/>
    </source>
</evidence>
<accession>A0A5N6TRX1</accession>
<dbReference type="PANTHER" id="PTHR48081">
    <property type="entry name" value="AB HYDROLASE SUPERFAMILY PROTEIN C4A8.06C"/>
    <property type="match status" value="1"/>
</dbReference>
<dbReference type="InterPro" id="IPR013094">
    <property type="entry name" value="AB_hydrolase_3"/>
</dbReference>
<keyword evidence="4" id="KW-1185">Reference proteome</keyword>
<dbReference type="EMBL" id="ML742135">
    <property type="protein sequence ID" value="KAE8149102.1"/>
    <property type="molecule type" value="Genomic_DNA"/>
</dbReference>
<protein>
    <submittedName>
        <fullName evidence="3">Alpha/Beta hydrolase protein</fullName>
    </submittedName>
</protein>
<sequence length="356" mass="39244">MFNTTIPLSFTEKLDFIPAIVSLCLTVLWAMFTGLWRSTSHPKSWLLHVGYAAFRKATARLSVAQMQYVMPPTNKIYERYVRKSQKVADTVDLGHGGLGHWIGDRNADNTLIWYHGGGFALPANLGYFHFFARLIAESARANKSLTVFSLTYTLAPQATYPTQLRQAVEALRYVINETGHSPGQILLGGDSAGGNLVGGVLSHLAHPHPSIAPISLSSGHLRGAIMIAPWTSMETDYTGQDIDSRGDLITPAVAGPWASAYLGTTTRDNYTDLSTAPTDWYTTFPVQKVLICAGGSEILFPIIQDFAKRFKEGFPNVELCVGHREGHVAPIYNLYLGDQTETEQGKRVKSWLREIL</sequence>
<dbReference type="Pfam" id="PF07859">
    <property type="entry name" value="Abhydrolase_3"/>
    <property type="match status" value="1"/>
</dbReference>
<evidence type="ECO:0000313" key="3">
    <source>
        <dbReference type="EMBL" id="KAE8149102.1"/>
    </source>
</evidence>
<dbReference type="PANTHER" id="PTHR48081:SF21">
    <property type="entry name" value="LIPASE_THIOESTERASE FAMILY PROTEIN (AFU_ORTHOLOGUE AFUA_8G02590)"/>
    <property type="match status" value="1"/>
</dbReference>
<dbReference type="Gene3D" id="3.40.50.1820">
    <property type="entry name" value="alpha/beta hydrolase"/>
    <property type="match status" value="1"/>
</dbReference>
<dbReference type="OrthoDB" id="2152029at2759"/>
<dbReference type="InterPro" id="IPR029058">
    <property type="entry name" value="AB_hydrolase_fold"/>
</dbReference>
<dbReference type="AlphaFoldDB" id="A0A5N6TRX1"/>